<name>A0A8H3FDL6_9LECA</name>
<dbReference type="Proteomes" id="UP000664534">
    <property type="component" value="Unassembled WGS sequence"/>
</dbReference>
<proteinExistence type="predicted"/>
<dbReference type="EMBL" id="CAJPDT010000024">
    <property type="protein sequence ID" value="CAF9920083.1"/>
    <property type="molecule type" value="Genomic_DNA"/>
</dbReference>
<dbReference type="GO" id="GO:0009116">
    <property type="term" value="P:nucleoside metabolic process"/>
    <property type="evidence" value="ECO:0007669"/>
    <property type="project" value="InterPro"/>
</dbReference>
<sequence length="339" mass="38497">MGSSLTEYLRIKVHPSIQNKVWSRIVVEGIHERNISKAYVSPIEKRDKPFNWQRPTTSVIGPQTLRLQCFPGVDYVKHYAAITATYLSLKGETPDSVYYTLPSETECLQPLLHSNLREMGRVDIVIVGYVQGFERWAHIPWEGDDSNELFAWKKISSPKGHCIAFLGCRVSFWGDISGNVVRALQTLNGAKCVLYVGKLGSLRAEHSPNQWLATGCQSLVRNRLITWTNPLEHLVHDLPSVVRGVHCTLGSVLDETKEWLRETEKKYDFVDPEIGHMGKASLEGGTEFGYLHIISDNLAMKYIHDLSNERLKAVLHGRKRLVGEIENVLSRFFDQWSPT</sequence>
<organism evidence="1 2">
    <name type="scientific">Imshaugia aleurites</name>
    <dbReference type="NCBI Taxonomy" id="172621"/>
    <lineage>
        <taxon>Eukaryota</taxon>
        <taxon>Fungi</taxon>
        <taxon>Dikarya</taxon>
        <taxon>Ascomycota</taxon>
        <taxon>Pezizomycotina</taxon>
        <taxon>Lecanoromycetes</taxon>
        <taxon>OSLEUM clade</taxon>
        <taxon>Lecanoromycetidae</taxon>
        <taxon>Lecanorales</taxon>
        <taxon>Lecanorineae</taxon>
        <taxon>Parmeliaceae</taxon>
        <taxon>Imshaugia</taxon>
    </lineage>
</organism>
<dbReference type="InterPro" id="IPR035994">
    <property type="entry name" value="Nucleoside_phosphorylase_sf"/>
</dbReference>
<dbReference type="SUPFAM" id="SSF53167">
    <property type="entry name" value="Purine and uridine phosphorylases"/>
    <property type="match status" value="1"/>
</dbReference>
<keyword evidence="2" id="KW-1185">Reference proteome</keyword>
<gene>
    <name evidence="1" type="ORF">IMSHALPRED_004811</name>
</gene>
<comment type="caution">
    <text evidence="1">The sequence shown here is derived from an EMBL/GenBank/DDBJ whole genome shotgun (WGS) entry which is preliminary data.</text>
</comment>
<dbReference type="AlphaFoldDB" id="A0A8H3FDL6"/>
<reference evidence="1" key="1">
    <citation type="submission" date="2021-03" db="EMBL/GenBank/DDBJ databases">
        <authorList>
            <person name="Tagirdzhanova G."/>
        </authorList>
    </citation>
    <scope>NUCLEOTIDE SEQUENCE</scope>
</reference>
<evidence type="ECO:0000313" key="1">
    <source>
        <dbReference type="EMBL" id="CAF9920083.1"/>
    </source>
</evidence>
<accession>A0A8H3FDL6</accession>
<protein>
    <submittedName>
        <fullName evidence="1">Uncharacterized protein</fullName>
    </submittedName>
</protein>
<dbReference type="GO" id="GO:0003824">
    <property type="term" value="F:catalytic activity"/>
    <property type="evidence" value="ECO:0007669"/>
    <property type="project" value="InterPro"/>
</dbReference>
<evidence type="ECO:0000313" key="2">
    <source>
        <dbReference type="Proteomes" id="UP000664534"/>
    </source>
</evidence>
<dbReference type="OrthoDB" id="3503419at2759"/>